<gene>
    <name evidence="3" type="ORF">Ga0074115_11165</name>
    <name evidence="4" type="ORF">Ga0076813_11764</name>
</gene>
<name>A0A0T5Z4K0_9GAMM</name>
<keyword evidence="1 3" id="KW-0378">Hydrolase</keyword>
<evidence type="ECO:0000313" key="6">
    <source>
        <dbReference type="Proteomes" id="UP000051634"/>
    </source>
</evidence>
<reference evidence="5 6" key="1">
    <citation type="submission" date="2015-11" db="EMBL/GenBank/DDBJ databases">
        <title>The genome of Candidatus Endoriftia persephone in Ridgeia piscesae and population structure of the North Eastern Pacific vestimentiferan symbionts.</title>
        <authorList>
            <person name="Perez M."/>
            <person name="Juniper K.S."/>
        </authorList>
    </citation>
    <scope>NUCLEOTIDE SEQUENCE [LARGE SCALE GENOMIC DNA]</scope>
    <source>
        <strain evidence="4">Ind10</strain>
        <strain evidence="3">Ind11</strain>
    </source>
</reference>
<organism evidence="4 5">
    <name type="scientific">endosymbiont of Ridgeia piscesae</name>
    <dbReference type="NCBI Taxonomy" id="54398"/>
    <lineage>
        <taxon>Bacteria</taxon>
        <taxon>Pseudomonadati</taxon>
        <taxon>Pseudomonadota</taxon>
        <taxon>Gammaproteobacteria</taxon>
        <taxon>sulfur-oxidizing symbionts</taxon>
    </lineage>
</organism>
<dbReference type="Pfam" id="PF13286">
    <property type="entry name" value="HD_assoc"/>
    <property type="match status" value="1"/>
</dbReference>
<sequence length="454" mass="51056">MTMQWQRLLSRKRLGSSQKPSEITARTDFQRDFDRVVFSSAFRRMQDKTQIFPLTKIDYVRTRLTHSLESSSVGRSLGTLVGEQIIARHRLVASEASDFGDICAAACLAHDIGNPPFGHSGEDAIRLWAETSAYGSQRVGVLRDSQREDFLNFEGNAQGFRVLTRLQNRDNPGGLQLTAATLAAFTKYPRESCIGSGRFDGVSAKKPGFTAEDREHFEMVAQSVGLIRRDPMLGIWYRHPLAFLVEAADDICYRVIDIEDGYRVGHLSFESALDLYLSVLNQPDKLKQRLNGIIGDKEKIEFLRAKVINQTIIECKACFLDNEADILAGRFDQPLMSHIPHQQEMNQLIEVAREKLYCAREVVEIETAGFQVISELLERFVQVLDDVAVRGERASPRSLMMIRLIPEQFIGLGRRPVADDYARLLKLTDFVAGMTDSYAVSLYKKVTGISLPGG</sequence>
<protein>
    <submittedName>
        <fullName evidence="3">Putative deoxyguanosinetriphosphate triphosphohydrolase</fullName>
    </submittedName>
    <submittedName>
        <fullName evidence="4">dGTPase</fullName>
    </submittedName>
</protein>
<dbReference type="SUPFAM" id="SSF109604">
    <property type="entry name" value="HD-domain/PDEase-like"/>
    <property type="match status" value="1"/>
</dbReference>
<evidence type="ECO:0000256" key="1">
    <source>
        <dbReference type="ARBA" id="ARBA00022801"/>
    </source>
</evidence>
<dbReference type="STRING" id="54398.Ga0074115_11165"/>
<dbReference type="Gene3D" id="1.10.3210.10">
    <property type="entry name" value="Hypothetical protein af1432"/>
    <property type="match status" value="1"/>
</dbReference>
<evidence type="ECO:0000259" key="2">
    <source>
        <dbReference type="SMART" id="SM00471"/>
    </source>
</evidence>
<dbReference type="Proteomes" id="UP000051276">
    <property type="component" value="Unassembled WGS sequence"/>
</dbReference>
<dbReference type="InterPro" id="IPR023293">
    <property type="entry name" value="dGTP_triP_hydro_central_sf"/>
</dbReference>
<dbReference type="InterPro" id="IPR027432">
    <property type="entry name" value="dGTP_triphosphohydrolase_C"/>
</dbReference>
<proteinExistence type="predicted"/>
<dbReference type="Gene3D" id="1.10.3550.10">
    <property type="entry name" value="eoxyguanosinetriphosphate triphosphohydrolase domain-like"/>
    <property type="match status" value="1"/>
</dbReference>
<dbReference type="InterPro" id="IPR006261">
    <property type="entry name" value="dGTPase"/>
</dbReference>
<dbReference type="EMBL" id="LDXT01000086">
    <property type="protein sequence ID" value="KRT54941.1"/>
    <property type="molecule type" value="Genomic_DNA"/>
</dbReference>
<evidence type="ECO:0000313" key="5">
    <source>
        <dbReference type="Proteomes" id="UP000051276"/>
    </source>
</evidence>
<evidence type="ECO:0000313" key="4">
    <source>
        <dbReference type="EMBL" id="KRT57585.1"/>
    </source>
</evidence>
<dbReference type="SMART" id="SM00471">
    <property type="entry name" value="HDc"/>
    <property type="match status" value="1"/>
</dbReference>
<dbReference type="EMBL" id="LMXI01000518">
    <property type="protein sequence ID" value="KRT57585.1"/>
    <property type="molecule type" value="Genomic_DNA"/>
</dbReference>
<accession>A0A0T5Z4K0</accession>
<evidence type="ECO:0000313" key="3">
    <source>
        <dbReference type="EMBL" id="KRT54941.1"/>
    </source>
</evidence>
<dbReference type="InterPro" id="IPR026875">
    <property type="entry name" value="PHydrolase_assoc_dom"/>
</dbReference>
<keyword evidence="6" id="KW-1185">Reference proteome</keyword>
<dbReference type="GO" id="GO:0016793">
    <property type="term" value="F:triphosphoric monoester hydrolase activity"/>
    <property type="evidence" value="ECO:0007669"/>
    <property type="project" value="InterPro"/>
</dbReference>
<dbReference type="Pfam" id="PF01966">
    <property type="entry name" value="HD"/>
    <property type="match status" value="1"/>
</dbReference>
<dbReference type="AlphaFoldDB" id="A0A0T5Z4K0"/>
<dbReference type="InterPro" id="IPR006674">
    <property type="entry name" value="HD_domain"/>
</dbReference>
<feature type="domain" description="HD/PDEase" evidence="2">
    <location>
        <begin position="59"/>
        <end position="263"/>
    </location>
</feature>
<comment type="caution">
    <text evidence="4">The sequence shown here is derived from an EMBL/GenBank/DDBJ whole genome shotgun (WGS) entry which is preliminary data.</text>
</comment>
<dbReference type="NCBIfam" id="TIGR01353">
    <property type="entry name" value="dGTP_triPase"/>
    <property type="match status" value="1"/>
</dbReference>
<dbReference type="InterPro" id="IPR003607">
    <property type="entry name" value="HD/PDEase_dom"/>
</dbReference>
<dbReference type="Gene3D" id="1.10.3410.10">
    <property type="entry name" value="putative deoxyguanosinetriphosphate triphosphohydrolase like domain"/>
    <property type="match status" value="1"/>
</dbReference>
<dbReference type="Proteomes" id="UP000051634">
    <property type="component" value="Unassembled WGS sequence"/>
</dbReference>